<reference evidence="2 3" key="1">
    <citation type="submission" date="2024-09" db="EMBL/GenBank/DDBJ databases">
        <title>Chromosome-scale assembly of Riccia sorocarpa.</title>
        <authorList>
            <person name="Paukszto L."/>
        </authorList>
    </citation>
    <scope>NUCLEOTIDE SEQUENCE [LARGE SCALE GENOMIC DNA]</scope>
    <source>
        <strain evidence="2">LP-2024</strain>
        <tissue evidence="2">Aerial parts of the thallus</tissue>
    </source>
</reference>
<dbReference type="PANTHER" id="PTHR48190">
    <property type="entry name" value="PROGRAMMED CELL DEATH PROTEIN 7"/>
    <property type="match status" value="1"/>
</dbReference>
<dbReference type="AlphaFoldDB" id="A0ABD3HKG8"/>
<organism evidence="2 3">
    <name type="scientific">Riccia sorocarpa</name>
    <dbReference type="NCBI Taxonomy" id="122646"/>
    <lineage>
        <taxon>Eukaryota</taxon>
        <taxon>Viridiplantae</taxon>
        <taxon>Streptophyta</taxon>
        <taxon>Embryophyta</taxon>
        <taxon>Marchantiophyta</taxon>
        <taxon>Marchantiopsida</taxon>
        <taxon>Marchantiidae</taxon>
        <taxon>Marchantiales</taxon>
        <taxon>Ricciaceae</taxon>
        <taxon>Riccia</taxon>
    </lineage>
</organism>
<dbReference type="Pfam" id="PF16021">
    <property type="entry name" value="PDCD7"/>
    <property type="match status" value="1"/>
</dbReference>
<evidence type="ECO:0000313" key="3">
    <source>
        <dbReference type="Proteomes" id="UP001633002"/>
    </source>
</evidence>
<dbReference type="Proteomes" id="UP001633002">
    <property type="component" value="Unassembled WGS sequence"/>
</dbReference>
<feature type="region of interest" description="Disordered" evidence="1">
    <location>
        <begin position="1"/>
        <end position="21"/>
    </location>
</feature>
<protein>
    <recommendedName>
        <fullName evidence="4">Programmed cell death protein 7</fullName>
    </recommendedName>
</protein>
<evidence type="ECO:0000256" key="1">
    <source>
        <dbReference type="SAM" id="MobiDB-lite"/>
    </source>
</evidence>
<gene>
    <name evidence="2" type="ORF">R1sor_016905</name>
</gene>
<dbReference type="InterPro" id="IPR052831">
    <property type="entry name" value="Apoptosis_promoter"/>
</dbReference>
<dbReference type="PANTHER" id="PTHR48190:SF2">
    <property type="entry name" value="PROGRAMMED CELL DEATH PROTEIN 7"/>
    <property type="match status" value="1"/>
</dbReference>
<accession>A0ABD3HKG8</accession>
<comment type="caution">
    <text evidence="2">The sequence shown here is derived from an EMBL/GenBank/DDBJ whole genome shotgun (WGS) entry which is preliminary data.</text>
</comment>
<keyword evidence="3" id="KW-1185">Reference proteome</keyword>
<evidence type="ECO:0000313" key="2">
    <source>
        <dbReference type="EMBL" id="KAL3690596.1"/>
    </source>
</evidence>
<proteinExistence type="predicted"/>
<name>A0ABD3HKG8_9MARC</name>
<dbReference type="EMBL" id="JBJQOH010000004">
    <property type="protein sequence ID" value="KAL3690596.1"/>
    <property type="molecule type" value="Genomic_DNA"/>
</dbReference>
<feature type="region of interest" description="Disordered" evidence="1">
    <location>
        <begin position="312"/>
        <end position="355"/>
    </location>
</feature>
<dbReference type="InterPro" id="IPR031974">
    <property type="entry name" value="PDCD7"/>
</dbReference>
<sequence length="465" mass="51696">MSQPGYPPASGRPIQHLSLPSSDPLLQTSKLKDHLANLLQNAAVLRAIGDELEAIQMVQAATPATGQRSEIVELTANDTAPVNRVSDTRFDGVSNSKGLLLRAVEGSCTHWPGSVSLALQAAKQLQDVIKLQLRPLQEALNGDAAPEKAGALAKLISKRQKLLRNRKWRSRKRMRVAEALQKERDNYEAADREADEWRAKEIAKSIAKRKMEKMKALAEKKAKEEKARRQQESEMVILVEKLQELRALRVAKLKKQGRFFPEEDDQFMEKVRAAVAEEERQAAAAADTNAATAAILNAEEARKAASALETSVMAEEREDGEGLPLSSKSPHSDAAEESSLQEKINTKAATARTEKGRKTSRLLEVYEGLPVEYHHYYLGSTYDIGTLIEVRQGWDAFIMPGGSRIPQHWIEPPPPADDVWASYLVQSKKHKKGRKMKQREKLTGQALSVWVYCVFVARCLIGGKT</sequence>
<evidence type="ECO:0008006" key="4">
    <source>
        <dbReference type="Google" id="ProtNLM"/>
    </source>
</evidence>